<evidence type="ECO:0000313" key="4">
    <source>
        <dbReference type="Proteomes" id="UP000727407"/>
    </source>
</evidence>
<feature type="region of interest" description="Disordered" evidence="1">
    <location>
        <begin position="24"/>
        <end position="51"/>
    </location>
</feature>
<dbReference type="EMBL" id="QNUK01000033">
    <property type="protein sequence ID" value="KAF5906454.1"/>
    <property type="molecule type" value="Genomic_DNA"/>
</dbReference>
<dbReference type="Proteomes" id="UP000727407">
    <property type="component" value="Unassembled WGS sequence"/>
</dbReference>
<dbReference type="AlphaFoldDB" id="A0A8J4U799"/>
<dbReference type="OrthoDB" id="9862982at2759"/>
<sequence>MNCGACVCVLLAALSVTLAARTRSSPVQEENSALPSQMDSSVNTGHDANPRANLNELLARLISRK</sequence>
<evidence type="ECO:0000313" key="3">
    <source>
        <dbReference type="EMBL" id="KAF5906454.1"/>
    </source>
</evidence>
<accession>A0A8J4U799</accession>
<evidence type="ECO:0000256" key="1">
    <source>
        <dbReference type="SAM" id="MobiDB-lite"/>
    </source>
</evidence>
<gene>
    <name evidence="3" type="ORF">DAT39_003875</name>
</gene>
<feature type="non-terminal residue" evidence="3">
    <location>
        <position position="65"/>
    </location>
</feature>
<feature type="chain" id="PRO_5035306236" evidence="2">
    <location>
        <begin position="20"/>
        <end position="65"/>
    </location>
</feature>
<evidence type="ECO:0000256" key="2">
    <source>
        <dbReference type="SAM" id="SignalP"/>
    </source>
</evidence>
<feature type="signal peptide" evidence="2">
    <location>
        <begin position="1"/>
        <end position="19"/>
    </location>
</feature>
<organism evidence="3 4">
    <name type="scientific">Clarias magur</name>
    <name type="common">Asian catfish</name>
    <name type="synonym">Macropteronotus magur</name>
    <dbReference type="NCBI Taxonomy" id="1594786"/>
    <lineage>
        <taxon>Eukaryota</taxon>
        <taxon>Metazoa</taxon>
        <taxon>Chordata</taxon>
        <taxon>Craniata</taxon>
        <taxon>Vertebrata</taxon>
        <taxon>Euteleostomi</taxon>
        <taxon>Actinopterygii</taxon>
        <taxon>Neopterygii</taxon>
        <taxon>Teleostei</taxon>
        <taxon>Ostariophysi</taxon>
        <taxon>Siluriformes</taxon>
        <taxon>Clariidae</taxon>
        <taxon>Clarias</taxon>
    </lineage>
</organism>
<feature type="compositionally biased region" description="Polar residues" evidence="1">
    <location>
        <begin position="24"/>
        <end position="46"/>
    </location>
</feature>
<keyword evidence="2" id="KW-0732">Signal</keyword>
<comment type="caution">
    <text evidence="3">The sequence shown here is derived from an EMBL/GenBank/DDBJ whole genome shotgun (WGS) entry which is preliminary data.</text>
</comment>
<reference evidence="3" key="1">
    <citation type="submission" date="2020-07" db="EMBL/GenBank/DDBJ databases">
        <title>Clarias magur genome sequencing, assembly and annotation.</title>
        <authorList>
            <person name="Kushwaha B."/>
            <person name="Kumar R."/>
            <person name="Das P."/>
            <person name="Joshi C.G."/>
            <person name="Kumar D."/>
            <person name="Nagpure N.S."/>
            <person name="Pandey M."/>
            <person name="Agarwal S."/>
            <person name="Srivastava S."/>
            <person name="Singh M."/>
            <person name="Sahoo L."/>
            <person name="Jayasankar P."/>
            <person name="Meher P.K."/>
            <person name="Koringa P.G."/>
            <person name="Iquebal M.A."/>
            <person name="Das S.P."/>
            <person name="Bit A."/>
            <person name="Patnaik S."/>
            <person name="Patel N."/>
            <person name="Shah T.M."/>
            <person name="Hinsu A."/>
            <person name="Jena J.K."/>
        </authorList>
    </citation>
    <scope>NUCLEOTIDE SEQUENCE</scope>
    <source>
        <strain evidence="3">CIFAMagur01</strain>
        <tissue evidence="3">Testis</tissue>
    </source>
</reference>
<protein>
    <submittedName>
        <fullName evidence="3">Cholecystokinin-like</fullName>
    </submittedName>
</protein>
<name>A0A8J4U799_CLAMG</name>
<proteinExistence type="predicted"/>
<keyword evidence="4" id="KW-1185">Reference proteome</keyword>